<evidence type="ECO:0008006" key="4">
    <source>
        <dbReference type="Google" id="ProtNLM"/>
    </source>
</evidence>
<dbReference type="InterPro" id="IPR032675">
    <property type="entry name" value="LRR_dom_sf"/>
</dbReference>
<dbReference type="Gramene" id="rna-gnl|WGS:NBSK|LSAT_7X38281_mrna">
    <property type="protein sequence ID" value="cds-PLY72149.1"/>
    <property type="gene ID" value="gene-LSAT_7X38281"/>
</dbReference>
<dbReference type="PANTHER" id="PTHR31215">
    <property type="entry name" value="OS05G0510400 PROTEIN-RELATED"/>
    <property type="match status" value="1"/>
</dbReference>
<dbReference type="InterPro" id="IPR044809">
    <property type="entry name" value="AUF1-like"/>
</dbReference>
<dbReference type="EMBL" id="NBSK02000007">
    <property type="protein sequence ID" value="KAJ0198505.1"/>
    <property type="molecule type" value="Genomic_DNA"/>
</dbReference>
<evidence type="ECO:0000313" key="2">
    <source>
        <dbReference type="EMBL" id="KAJ0198505.1"/>
    </source>
</evidence>
<proteinExistence type="predicted"/>
<dbReference type="AlphaFoldDB" id="A0A9R1UX97"/>
<evidence type="ECO:0000313" key="3">
    <source>
        <dbReference type="Proteomes" id="UP000235145"/>
    </source>
</evidence>
<comment type="caution">
    <text evidence="1">The sequence shown here is derived from an EMBL/GenBank/DDBJ whole genome shotgun (WGS) entry which is preliminary data.</text>
</comment>
<accession>A0A9R1UX97</accession>
<dbReference type="SUPFAM" id="SSF52047">
    <property type="entry name" value="RNI-like"/>
    <property type="match status" value="1"/>
</dbReference>
<reference evidence="1 3" key="1">
    <citation type="journal article" date="2017" name="Nat. Commun.">
        <title>Genome assembly with in vitro proximity ligation data and whole-genome triplication in lettuce.</title>
        <authorList>
            <person name="Reyes-Chin-Wo S."/>
            <person name="Wang Z."/>
            <person name="Yang X."/>
            <person name="Kozik A."/>
            <person name="Arikit S."/>
            <person name="Song C."/>
            <person name="Xia L."/>
            <person name="Froenicke L."/>
            <person name="Lavelle D.O."/>
            <person name="Truco M.J."/>
            <person name="Xia R."/>
            <person name="Zhu S."/>
            <person name="Xu C."/>
            <person name="Xu H."/>
            <person name="Xu X."/>
            <person name="Cox K."/>
            <person name="Korf I."/>
            <person name="Meyers B.C."/>
            <person name="Michelmore R.W."/>
        </authorList>
    </citation>
    <scope>NUCLEOTIDE SEQUENCE [LARGE SCALE GENOMIC DNA]</scope>
    <source>
        <tissue evidence="1">Seedlings</tissue>
    </source>
</reference>
<evidence type="ECO:0000313" key="1">
    <source>
        <dbReference type="EMBL" id="KAJ0195650.1"/>
    </source>
</evidence>
<protein>
    <recommendedName>
        <fullName evidence="4">F-box domain-containing protein</fullName>
    </recommendedName>
</protein>
<keyword evidence="3" id="KW-1185">Reference proteome</keyword>
<dbReference type="Proteomes" id="UP000235145">
    <property type="component" value="Unassembled WGS sequence"/>
</dbReference>
<dbReference type="Gene3D" id="3.80.10.10">
    <property type="entry name" value="Ribonuclease Inhibitor"/>
    <property type="match status" value="1"/>
</dbReference>
<gene>
    <name evidence="2" type="ORF">LSAT_V11C700357940</name>
    <name evidence="1" type="ORF">LSAT_V11C700357960</name>
</gene>
<reference evidence="1" key="2">
    <citation type="submission" date="2017-10" db="EMBL/GenBank/DDBJ databases">
        <authorList>
            <person name="Reyes-Chin-Wo S."/>
        </authorList>
    </citation>
    <scope>NUCLEOTIDE SEQUENCE</scope>
    <source>
        <tissue evidence="1">Seedlings</tissue>
    </source>
</reference>
<accession>A0A9R1X2S6</accession>
<sequence>MDNLPATLVFQILSRLDDSADVARCRAAWKTFDTVAPDLPCINLQYPLKRYIELRSRDSDSSSSSSLPSPLKTIILHLISNSRSLESVHIGAENLPLDVSHADVEDYGDDMYLTDGAFVKEWLPRVSGTLKSLSISDFWVHSGWRRSEVLPLVSTCCHNLLELELKHAWLSVENMNPMPMLTSLTLEFIRLEDKNLTELNKSFPNLQVLNLIDVRGLKLPTIHLLHLKTCQWTITDAQSCLILITPNLTTLSLECRKVVALYIEAPLLSDLHLAIDHLGAVSIKTFENLKSLSLKSSYICSLIKNFPHLKTIENLTLNSGDLGVGAVDDSKFTLKKMLTYFPTVTSLCFKTSAWLSFEVLYESFDRVCLDGRLGLTTFRGYLLRVDPALTFSLVACVLDQCKNLVDVSLLIHRDHAAAHVSRRFMDWCVARWPRLNWRWGAWEEGTEDTWITNGIPNAQIN</sequence>
<name>A0A9R1UX97_LACSA</name>
<organism evidence="1 3">
    <name type="scientific">Lactuca sativa</name>
    <name type="common">Garden lettuce</name>
    <dbReference type="NCBI Taxonomy" id="4236"/>
    <lineage>
        <taxon>Eukaryota</taxon>
        <taxon>Viridiplantae</taxon>
        <taxon>Streptophyta</taxon>
        <taxon>Embryophyta</taxon>
        <taxon>Tracheophyta</taxon>
        <taxon>Spermatophyta</taxon>
        <taxon>Magnoliopsida</taxon>
        <taxon>eudicotyledons</taxon>
        <taxon>Gunneridae</taxon>
        <taxon>Pentapetalae</taxon>
        <taxon>asterids</taxon>
        <taxon>campanulids</taxon>
        <taxon>Asterales</taxon>
        <taxon>Asteraceae</taxon>
        <taxon>Cichorioideae</taxon>
        <taxon>Cichorieae</taxon>
        <taxon>Lactucinae</taxon>
        <taxon>Lactuca</taxon>
    </lineage>
</organism>
<dbReference type="EMBL" id="NBSK02000007">
    <property type="protein sequence ID" value="KAJ0195650.1"/>
    <property type="molecule type" value="Genomic_DNA"/>
</dbReference>
<dbReference type="OrthoDB" id="2242903at2759"/>
<reference evidence="1" key="3">
    <citation type="submission" date="2022-10" db="EMBL/GenBank/DDBJ databases">
        <title>High Quality Telomere-to-Telomere reference genome assembly of Lactuca sativa.</title>
        <authorList>
            <person name="Naidu S.A."/>
            <person name="Kozik A."/>
            <person name="Lavelle D."/>
        </authorList>
    </citation>
    <scope>NUCLEOTIDE SEQUENCE</scope>
    <source>
        <tissue evidence="1">Seedlings</tissue>
    </source>
</reference>